<sequence length="332" mass="38949">MHRPKTFHPPWIDFFTRPCPYYIKQHTTFPKFPLLPKEIQLMVWAHIKPKPRAVYIGIETWNHLQALAGDPLEGTIRLAQMPPAVLRATFEARCAGLKIYQPFLDVLLGQGTSCVYFNFDLDYLQISLDAFELICWAYAHIHIEDNQLPMIKRLVVNMQNIKLGENSLVNICKHFSGLTKLYIIEADTEYTKEGVPYTYHPKQKSFRHDWTKLRRQIKAPIPFVRDRLTDWSPPILIIGSRSQWKWRRARAEQRKEFILQRERTAGGDMDWKPTATFPRLDYVPMYQVADPKVTYNLAIEPAPEEKRRSKDLVTANILYDCEGWSEGEEMEI</sequence>
<dbReference type="InParanoid" id="A0A194X0Y0"/>
<dbReference type="AlphaFoldDB" id="A0A194X0Y0"/>
<evidence type="ECO:0000313" key="3">
    <source>
        <dbReference type="Proteomes" id="UP000070700"/>
    </source>
</evidence>
<evidence type="ECO:0000259" key="1">
    <source>
        <dbReference type="Pfam" id="PF20150"/>
    </source>
</evidence>
<evidence type="ECO:0000313" key="2">
    <source>
        <dbReference type="EMBL" id="KUJ13517.1"/>
    </source>
</evidence>
<dbReference type="OrthoDB" id="3546385at2759"/>
<dbReference type="InterPro" id="IPR045518">
    <property type="entry name" value="2EXR"/>
</dbReference>
<dbReference type="Pfam" id="PF20150">
    <property type="entry name" value="2EXR"/>
    <property type="match status" value="1"/>
</dbReference>
<dbReference type="GeneID" id="28828380"/>
<organism evidence="2 3">
    <name type="scientific">Mollisia scopiformis</name>
    <name type="common">Conifer needle endophyte fungus</name>
    <name type="synonym">Phialocephala scopiformis</name>
    <dbReference type="NCBI Taxonomy" id="149040"/>
    <lineage>
        <taxon>Eukaryota</taxon>
        <taxon>Fungi</taxon>
        <taxon>Dikarya</taxon>
        <taxon>Ascomycota</taxon>
        <taxon>Pezizomycotina</taxon>
        <taxon>Leotiomycetes</taxon>
        <taxon>Helotiales</taxon>
        <taxon>Mollisiaceae</taxon>
        <taxon>Mollisia</taxon>
    </lineage>
</organism>
<dbReference type="Proteomes" id="UP000070700">
    <property type="component" value="Unassembled WGS sequence"/>
</dbReference>
<dbReference type="RefSeq" id="XP_018067872.1">
    <property type="nucleotide sequence ID" value="XM_018218654.1"/>
</dbReference>
<reference evidence="2 3" key="1">
    <citation type="submission" date="2015-10" db="EMBL/GenBank/DDBJ databases">
        <title>Full genome of DAOMC 229536 Phialocephala scopiformis, a fungal endophyte of spruce producing the potent anti-insectan compound rugulosin.</title>
        <authorList>
            <consortium name="DOE Joint Genome Institute"/>
            <person name="Walker A.K."/>
            <person name="Frasz S.L."/>
            <person name="Seifert K.A."/>
            <person name="Miller J.D."/>
            <person name="Mondo S.J."/>
            <person name="Labutti K."/>
            <person name="Lipzen A."/>
            <person name="Dockter R."/>
            <person name="Kennedy M."/>
            <person name="Grigoriev I.V."/>
            <person name="Spatafora J.W."/>
        </authorList>
    </citation>
    <scope>NUCLEOTIDE SEQUENCE [LARGE SCALE GENOMIC DNA]</scope>
    <source>
        <strain evidence="2 3">CBS 120377</strain>
    </source>
</reference>
<gene>
    <name evidence="2" type="ORF">LY89DRAFT_721492</name>
</gene>
<feature type="domain" description="2EXR" evidence="1">
    <location>
        <begin position="29"/>
        <end position="124"/>
    </location>
</feature>
<dbReference type="PANTHER" id="PTHR35910:SF6">
    <property type="entry name" value="2EXR DOMAIN-CONTAINING PROTEIN"/>
    <property type="match status" value="1"/>
</dbReference>
<keyword evidence="3" id="KW-1185">Reference proteome</keyword>
<dbReference type="EMBL" id="KQ947422">
    <property type="protein sequence ID" value="KUJ13517.1"/>
    <property type="molecule type" value="Genomic_DNA"/>
</dbReference>
<dbReference type="KEGG" id="psco:LY89DRAFT_721492"/>
<protein>
    <recommendedName>
        <fullName evidence="1">2EXR domain-containing protein</fullName>
    </recommendedName>
</protein>
<name>A0A194X0Y0_MOLSC</name>
<accession>A0A194X0Y0</accession>
<proteinExistence type="predicted"/>
<dbReference type="PANTHER" id="PTHR35910">
    <property type="entry name" value="2EXR DOMAIN-CONTAINING PROTEIN"/>
    <property type="match status" value="1"/>
</dbReference>